<dbReference type="InterPro" id="IPR040836">
    <property type="entry name" value="SAVED"/>
</dbReference>
<dbReference type="AlphaFoldDB" id="A0A1W1I6Q9"/>
<feature type="domain" description="SMODS-associated and fused to various effectors" evidence="1">
    <location>
        <begin position="204"/>
        <end position="394"/>
    </location>
</feature>
<gene>
    <name evidence="2" type="ORF">NSJP_2530</name>
</gene>
<sequence length="400" mass="45582">MPQMKMKKGHSGRRGIRVLYEVTRHIGRCEERELWARAAGRCQFKGCNRILYKSPVTQECVNVSEKAHIYSFSARGPRGQGPLSQKKRLLNNIGNLMLVCHDCHRKIDKELDGGRYTVELLTKWKHHHEKRIAIVTGVAPTKKSTVVLYGANIGDELSPLQAQEAHLAMFPHSCPSEELPLRLNMKWEGKDNDPQYWMTEEQNLRRGFERLIYPRISEGDNFSIFGLAPIPLLIRLGTLMTDKIPAQVYQLHREPDQTWLWSKKSHDTNYLLKSPASFEDPPALIISLSSHIAPQRVTSILGEHVAIWELTIEEPHNDFLQCRMQLSGFREAARRMIAKIAKQHGQNTPLAIFPAMPVATAIELGRVRMPKADMPWIIYDHNNKTGAFAMALKISGGVYE</sequence>
<protein>
    <recommendedName>
        <fullName evidence="1">SMODS-associated and fused to various effectors domain-containing protein</fullName>
    </recommendedName>
</protein>
<dbReference type="Proteomes" id="UP000192042">
    <property type="component" value="Chromosome I"/>
</dbReference>
<dbReference type="STRING" id="1325564.NSJP_2530"/>
<dbReference type="Pfam" id="PF18145">
    <property type="entry name" value="SAVED"/>
    <property type="match status" value="1"/>
</dbReference>
<evidence type="ECO:0000313" key="2">
    <source>
        <dbReference type="EMBL" id="SLM48697.1"/>
    </source>
</evidence>
<proteinExistence type="predicted"/>
<dbReference type="KEGG" id="nja:NSJP_2530"/>
<dbReference type="NCBIfam" id="NF033611">
    <property type="entry name" value="SAVED"/>
    <property type="match status" value="1"/>
</dbReference>
<name>A0A1W1I6Q9_9BACT</name>
<organism evidence="2 3">
    <name type="scientific">Nitrospira japonica</name>
    <dbReference type="NCBI Taxonomy" id="1325564"/>
    <lineage>
        <taxon>Bacteria</taxon>
        <taxon>Pseudomonadati</taxon>
        <taxon>Nitrospirota</taxon>
        <taxon>Nitrospiria</taxon>
        <taxon>Nitrospirales</taxon>
        <taxon>Nitrospiraceae</taxon>
        <taxon>Nitrospira</taxon>
    </lineage>
</organism>
<evidence type="ECO:0000313" key="3">
    <source>
        <dbReference type="Proteomes" id="UP000192042"/>
    </source>
</evidence>
<reference evidence="2 3" key="1">
    <citation type="submission" date="2017-03" db="EMBL/GenBank/DDBJ databases">
        <authorList>
            <person name="Afonso C.L."/>
            <person name="Miller P.J."/>
            <person name="Scott M.A."/>
            <person name="Spackman E."/>
            <person name="Goraichik I."/>
            <person name="Dimitrov K.M."/>
            <person name="Suarez D.L."/>
            <person name="Swayne D.E."/>
        </authorList>
    </citation>
    <scope>NUCLEOTIDE SEQUENCE [LARGE SCALE GENOMIC DNA]</scope>
    <source>
        <strain evidence="2">Genome sequencing of Nitrospira japonica strain NJ11</strain>
    </source>
</reference>
<dbReference type="EMBL" id="LT828648">
    <property type="protein sequence ID" value="SLM48697.1"/>
    <property type="molecule type" value="Genomic_DNA"/>
</dbReference>
<keyword evidence="3" id="KW-1185">Reference proteome</keyword>
<evidence type="ECO:0000259" key="1">
    <source>
        <dbReference type="Pfam" id="PF18145"/>
    </source>
</evidence>
<accession>A0A1W1I6Q9</accession>